<dbReference type="SUPFAM" id="SSF51126">
    <property type="entry name" value="Pectin lyase-like"/>
    <property type="match status" value="1"/>
</dbReference>
<reference evidence="1 2" key="1">
    <citation type="submission" date="2016-10" db="EMBL/GenBank/DDBJ databases">
        <authorList>
            <person name="de Groot N.N."/>
        </authorList>
    </citation>
    <scope>NUCLEOTIDE SEQUENCE [LARGE SCALE GENOMIC DNA]</scope>
    <source>
        <strain evidence="1 2">Nl14</strain>
    </source>
</reference>
<sequence length="451" mass="48879">MHGRQDSCNKSDGPGRILFLLLASMLAHIVSGCAFASAYTTYRGTPSNYRMLLKGLKPGDHLQLAPGDYKEGLPVHHLYGTPDARLTISGSNEKNRPIFLARPGHSTISILNSGYIVIRDLDIEGNNLPVDGVRCEGHADWAHHITLKGLRVRGHGNNQQTVAISTKCPAWNWIIRNNIIEGAGTGIYLGNSDGQAPFVTGLIEHNLIVGTIGYNLQIKHQAPRPVLPGMPHGRNTTIIRHNVFSKANGGSGGSARPNVLIGHWPLTGPGSNDLYLIYGNFFYQNPHESLFQGEGNIALYNNVFVNHLGDAVRIQPHNDTPRSVSVFHNTVLAKGAGIRLVHRGLGSGYPQFVVANIVFAESPVNSAFTGSNLVGKFDEAPGYLARPFAPLGEMNLSPLAAALPKATRNAEDIPRFTVYPDADRDFDGSSYDMKRTGAYAPEKKRLGGSLY</sequence>
<evidence type="ECO:0000313" key="2">
    <source>
        <dbReference type="Proteomes" id="UP000182649"/>
    </source>
</evidence>
<dbReference type="SMART" id="SM00710">
    <property type="entry name" value="PbH1"/>
    <property type="match status" value="4"/>
</dbReference>
<dbReference type="Proteomes" id="UP000182649">
    <property type="component" value="Unassembled WGS sequence"/>
</dbReference>
<dbReference type="Gene3D" id="2.160.20.10">
    <property type="entry name" value="Single-stranded right-handed beta-helix, Pectin lyase-like"/>
    <property type="match status" value="1"/>
</dbReference>
<name>A0A1I7IBN4_9PROT</name>
<proteinExistence type="predicted"/>
<accession>A0A1I7IBN4</accession>
<dbReference type="InterPro" id="IPR006626">
    <property type="entry name" value="PbH1"/>
</dbReference>
<dbReference type="AlphaFoldDB" id="A0A1I7IBN4"/>
<dbReference type="InterPro" id="IPR011050">
    <property type="entry name" value="Pectin_lyase_fold/virulence"/>
</dbReference>
<dbReference type="EMBL" id="FPBZ01000017">
    <property type="protein sequence ID" value="SFU70190.1"/>
    <property type="molecule type" value="Genomic_DNA"/>
</dbReference>
<organism evidence="1 2">
    <name type="scientific">Nitrosospira multiformis</name>
    <dbReference type="NCBI Taxonomy" id="1231"/>
    <lineage>
        <taxon>Bacteria</taxon>
        <taxon>Pseudomonadati</taxon>
        <taxon>Pseudomonadota</taxon>
        <taxon>Betaproteobacteria</taxon>
        <taxon>Nitrosomonadales</taxon>
        <taxon>Nitrosomonadaceae</taxon>
        <taxon>Nitrosospira</taxon>
    </lineage>
</organism>
<dbReference type="PROSITE" id="PS51257">
    <property type="entry name" value="PROKAR_LIPOPROTEIN"/>
    <property type="match status" value="1"/>
</dbReference>
<dbReference type="InterPro" id="IPR012334">
    <property type="entry name" value="Pectin_lyas_fold"/>
</dbReference>
<gene>
    <name evidence="1" type="ORF">SAMN05216417_1172</name>
</gene>
<protein>
    <submittedName>
        <fullName evidence="1">Right handed beta helix region</fullName>
    </submittedName>
</protein>
<evidence type="ECO:0000313" key="1">
    <source>
        <dbReference type="EMBL" id="SFU70190.1"/>
    </source>
</evidence>